<keyword evidence="3" id="KW-1185">Reference proteome</keyword>
<organism evidence="2 3">
    <name type="scientific">Euphydryas editha</name>
    <name type="common">Edith's checkerspot</name>
    <dbReference type="NCBI Taxonomy" id="104508"/>
    <lineage>
        <taxon>Eukaryota</taxon>
        <taxon>Metazoa</taxon>
        <taxon>Ecdysozoa</taxon>
        <taxon>Arthropoda</taxon>
        <taxon>Hexapoda</taxon>
        <taxon>Insecta</taxon>
        <taxon>Pterygota</taxon>
        <taxon>Neoptera</taxon>
        <taxon>Endopterygota</taxon>
        <taxon>Lepidoptera</taxon>
        <taxon>Glossata</taxon>
        <taxon>Ditrysia</taxon>
        <taxon>Papilionoidea</taxon>
        <taxon>Nymphalidae</taxon>
        <taxon>Nymphalinae</taxon>
        <taxon>Euphydryas</taxon>
    </lineage>
</organism>
<comment type="caution">
    <text evidence="2">The sequence shown here is derived from an EMBL/GenBank/DDBJ whole genome shotgun (WGS) entry which is preliminary data.</text>
</comment>
<evidence type="ECO:0000313" key="3">
    <source>
        <dbReference type="Proteomes" id="UP001153954"/>
    </source>
</evidence>
<protein>
    <recommendedName>
        <fullName evidence="4">Agouti signaling protein</fullName>
    </recommendedName>
</protein>
<evidence type="ECO:0000313" key="2">
    <source>
        <dbReference type="EMBL" id="CAH2099062.1"/>
    </source>
</evidence>
<dbReference type="AlphaFoldDB" id="A0AAU9ULT7"/>
<evidence type="ECO:0008006" key="4">
    <source>
        <dbReference type="Google" id="ProtNLM"/>
    </source>
</evidence>
<sequence>MGNRNMRGMADITHEQVSNSGNTLQSIVIGSRTKRKKFEPSIKKSRNMRKPRVLNKTKSTRAAFSTMKHLFGDKIPVMLAFIASESDCCLRLEKKPIKSISTQNQDVTNEKSCRRVSSFPCATYCRECRKSSSKCVY</sequence>
<evidence type="ECO:0000256" key="1">
    <source>
        <dbReference type="SAM" id="MobiDB-lite"/>
    </source>
</evidence>
<name>A0AAU9ULT7_EUPED</name>
<reference evidence="2" key="1">
    <citation type="submission" date="2022-03" db="EMBL/GenBank/DDBJ databases">
        <authorList>
            <person name="Tunstrom K."/>
        </authorList>
    </citation>
    <scope>NUCLEOTIDE SEQUENCE</scope>
</reference>
<proteinExistence type="predicted"/>
<dbReference type="Proteomes" id="UP001153954">
    <property type="component" value="Unassembled WGS sequence"/>
</dbReference>
<gene>
    <name evidence="2" type="ORF">EEDITHA_LOCUS14102</name>
</gene>
<feature type="region of interest" description="Disordered" evidence="1">
    <location>
        <begin position="35"/>
        <end position="59"/>
    </location>
</feature>
<dbReference type="EMBL" id="CAKOGL010000021">
    <property type="protein sequence ID" value="CAH2099062.1"/>
    <property type="molecule type" value="Genomic_DNA"/>
</dbReference>
<accession>A0AAU9ULT7</accession>